<dbReference type="EMBL" id="BK015251">
    <property type="protein sequence ID" value="DAD97979.1"/>
    <property type="molecule type" value="Genomic_DNA"/>
</dbReference>
<reference evidence="1" key="1">
    <citation type="journal article" date="2021" name="Proc. Natl. Acad. Sci. U.S.A.">
        <title>A Catalog of Tens of Thousands of Viruses from Human Metagenomes Reveals Hidden Associations with Chronic Diseases.</title>
        <authorList>
            <person name="Tisza M.J."/>
            <person name="Buck C.B."/>
        </authorList>
    </citation>
    <scope>NUCLEOTIDE SEQUENCE</scope>
    <source>
        <strain evidence="1">CtnMb19</strain>
    </source>
</reference>
<protein>
    <submittedName>
        <fullName evidence="1">Uncharacterized protein</fullName>
    </submittedName>
</protein>
<organism evidence="1">
    <name type="scientific">Siphoviridae sp. ctnMb19</name>
    <dbReference type="NCBI Taxonomy" id="2825659"/>
    <lineage>
        <taxon>Viruses</taxon>
        <taxon>Duplodnaviria</taxon>
        <taxon>Heunggongvirae</taxon>
        <taxon>Uroviricota</taxon>
        <taxon>Caudoviricetes</taxon>
    </lineage>
</organism>
<proteinExistence type="predicted"/>
<name>A0A8S5NVC2_9CAUD</name>
<sequence>MHSNCCHNRIPPLDIIYVCLRYILRLINKNNKQAQRKCFSLRQASLL</sequence>
<evidence type="ECO:0000313" key="1">
    <source>
        <dbReference type="EMBL" id="DAD97979.1"/>
    </source>
</evidence>
<accession>A0A8S5NVC2</accession>